<dbReference type="Gene3D" id="3.30.70.1290">
    <property type="entry name" value="Transposase IS200-like"/>
    <property type="match status" value="1"/>
</dbReference>
<dbReference type="GO" id="GO:0043565">
    <property type="term" value="F:sequence-specific DNA binding"/>
    <property type="evidence" value="ECO:0007669"/>
    <property type="project" value="TreeGrafter"/>
</dbReference>
<sequence>MDDIMSNYRRDFSPGATYFFTVVINQRSDGLLIKYINEFKQAYQDVVSYYPFETIALTVLPDHFHLIMQLPENDSDYSKRISSLKYNFSSLLPTYYRNMNLSRQFKREAGIWQRRFWEHLIRDDRDLDNHIDYVYYNPVKHGYVSQVMDWKYSTFHRDVKNGIFELDWGSYISESVRNLYLD</sequence>
<dbReference type="GO" id="GO:0006313">
    <property type="term" value="P:DNA transposition"/>
    <property type="evidence" value="ECO:0007669"/>
    <property type="project" value="InterPro"/>
</dbReference>
<dbReference type="GO" id="GO:0004803">
    <property type="term" value="F:transposase activity"/>
    <property type="evidence" value="ECO:0007669"/>
    <property type="project" value="InterPro"/>
</dbReference>
<dbReference type="NCBIfam" id="NF047646">
    <property type="entry name" value="REP_Tyr_transpos"/>
    <property type="match status" value="1"/>
</dbReference>
<evidence type="ECO:0000313" key="3">
    <source>
        <dbReference type="Proteomes" id="UP000000607"/>
    </source>
</evidence>
<dbReference type="STRING" id="221988.MS0673"/>
<dbReference type="KEGG" id="msu:MS0673"/>
<reference evidence="2 3" key="1">
    <citation type="journal article" date="2004" name="Nat. Biotechnol.">
        <title>The genome sequence of the capnophilic rumen bacterium Mannheimia succiniciproducens.</title>
        <authorList>
            <person name="Hong S.H."/>
            <person name="Kim J.S."/>
            <person name="Lee S.Y."/>
            <person name="In Y.H."/>
            <person name="Choi S.S."/>
            <person name="Rih J.-K."/>
            <person name="Kim C.H."/>
            <person name="Jeong H."/>
            <person name="Hur C.G."/>
            <person name="Kim J.J."/>
        </authorList>
    </citation>
    <scope>NUCLEOTIDE SEQUENCE [LARGE SCALE GENOMIC DNA]</scope>
    <source>
        <strain evidence="3">KCTC 0769BP / MBEL55E</strain>
    </source>
</reference>
<evidence type="ECO:0000313" key="2">
    <source>
        <dbReference type="EMBL" id="AAU37280.1"/>
    </source>
</evidence>
<accession>Q65UT0</accession>
<proteinExistence type="predicted"/>
<dbReference type="PANTHER" id="PTHR36966:SF1">
    <property type="entry name" value="REP-ASSOCIATED TYROSINE TRANSPOSASE"/>
    <property type="match status" value="1"/>
</dbReference>
<dbReference type="Proteomes" id="UP000000607">
    <property type="component" value="Chromosome"/>
</dbReference>
<dbReference type="InterPro" id="IPR002686">
    <property type="entry name" value="Transposase_17"/>
</dbReference>
<dbReference type="SMART" id="SM01321">
    <property type="entry name" value="Y1_Tnp"/>
    <property type="match status" value="1"/>
</dbReference>
<dbReference type="InterPro" id="IPR052715">
    <property type="entry name" value="RAYT_transposase"/>
</dbReference>
<keyword evidence="3" id="KW-1185">Reference proteome</keyword>
<dbReference type="InterPro" id="IPR036515">
    <property type="entry name" value="Transposase_17_sf"/>
</dbReference>
<dbReference type="Pfam" id="PF01797">
    <property type="entry name" value="Y1_Tnp"/>
    <property type="match status" value="1"/>
</dbReference>
<protein>
    <recommendedName>
        <fullName evidence="1">Transposase IS200-like domain-containing protein</fullName>
    </recommendedName>
</protein>
<dbReference type="eggNOG" id="COG1943">
    <property type="taxonomic scope" value="Bacteria"/>
</dbReference>
<dbReference type="SUPFAM" id="SSF143422">
    <property type="entry name" value="Transposase IS200-like"/>
    <property type="match status" value="1"/>
</dbReference>
<dbReference type="EMBL" id="AE016827">
    <property type="protein sequence ID" value="AAU37280.1"/>
    <property type="molecule type" value="Genomic_DNA"/>
</dbReference>
<dbReference type="AlphaFoldDB" id="Q65UT0"/>
<name>Q65UT0_MANSM</name>
<dbReference type="HOGENOM" id="CLU_068226_6_0_6"/>
<evidence type="ECO:0000259" key="1">
    <source>
        <dbReference type="SMART" id="SM01321"/>
    </source>
</evidence>
<feature type="domain" description="Transposase IS200-like" evidence="1">
    <location>
        <begin position="13"/>
        <end position="137"/>
    </location>
</feature>
<dbReference type="PANTHER" id="PTHR36966">
    <property type="entry name" value="REP-ASSOCIATED TYROSINE TRANSPOSASE"/>
    <property type="match status" value="1"/>
</dbReference>
<gene>
    <name evidence="2" type="ordered locus">MS0673</name>
</gene>
<organism evidence="2 3">
    <name type="scientific">Mannheimia succiniciproducens (strain KCTC 0769BP / MBEL55E)</name>
    <dbReference type="NCBI Taxonomy" id="221988"/>
    <lineage>
        <taxon>Bacteria</taxon>
        <taxon>Pseudomonadati</taxon>
        <taxon>Pseudomonadota</taxon>
        <taxon>Gammaproteobacteria</taxon>
        <taxon>Pasteurellales</taxon>
        <taxon>Pasteurellaceae</taxon>
        <taxon>Basfia</taxon>
    </lineage>
</organism>